<keyword evidence="1 5" id="KW-0808">Transferase</keyword>
<dbReference type="GO" id="GO:0006654">
    <property type="term" value="P:phosphatidic acid biosynthetic process"/>
    <property type="evidence" value="ECO:0007669"/>
    <property type="project" value="TreeGrafter"/>
</dbReference>
<accession>A0A8H6WXB3</accession>
<dbReference type="SMART" id="SM00563">
    <property type="entry name" value="PlsC"/>
    <property type="match status" value="1"/>
</dbReference>
<sequence length="338" mass="37545">MAIPYQGCRRPRPHPHYSSLFLRLPFIMGALIYVRYCLRTGFYLVTLAFWGIASTPLSCAFAVLGRRFEAGSLVTRLFSRFVGWALDLRVEFDGAEHLTTQPAVFMLNHQSALDIWLLGRFDPLSLLRPACPIFTRDPLNRSFPKRVSVMAKKSLGWSPLGPVLYLSGCILVERGTGGRSVASMRKAGTTLREAGVSLVVFPEGTRNGARTPTLLPFRKGGFHMAVQSGMPIVPIVCENYSHMYRFGYFEPVPLKARVLPPIPTAGLGVEDVPALTIKVQQQMLEAVRDISRPARARFPTLSTRLGTSVSLDIKCWQEVLLNSTSIAGHLIEKVRDKS</sequence>
<dbReference type="Pfam" id="PF01553">
    <property type="entry name" value="Acyltransferase"/>
    <property type="match status" value="1"/>
</dbReference>
<dbReference type="GO" id="GO:0003841">
    <property type="term" value="F:1-acylglycerol-3-phosphate O-acyltransferase activity"/>
    <property type="evidence" value="ECO:0007669"/>
    <property type="project" value="TreeGrafter"/>
</dbReference>
<keyword evidence="2 5" id="KW-0012">Acyltransferase</keyword>
<dbReference type="InterPro" id="IPR002123">
    <property type="entry name" value="Plipid/glycerol_acylTrfase"/>
</dbReference>
<evidence type="ECO:0000313" key="6">
    <source>
        <dbReference type="Proteomes" id="UP000620124"/>
    </source>
</evidence>
<organism evidence="5 6">
    <name type="scientific">Mycena venus</name>
    <dbReference type="NCBI Taxonomy" id="2733690"/>
    <lineage>
        <taxon>Eukaryota</taxon>
        <taxon>Fungi</taxon>
        <taxon>Dikarya</taxon>
        <taxon>Basidiomycota</taxon>
        <taxon>Agaricomycotina</taxon>
        <taxon>Agaricomycetes</taxon>
        <taxon>Agaricomycetidae</taxon>
        <taxon>Agaricales</taxon>
        <taxon>Marasmiineae</taxon>
        <taxon>Mycenaceae</taxon>
        <taxon>Mycena</taxon>
    </lineage>
</organism>
<dbReference type="AlphaFoldDB" id="A0A8H6WXB3"/>
<gene>
    <name evidence="5" type="ORF">MVEN_02460000</name>
</gene>
<keyword evidence="6" id="KW-1185">Reference proteome</keyword>
<feature type="transmembrane region" description="Helical" evidence="3">
    <location>
        <begin position="20"/>
        <end position="36"/>
    </location>
</feature>
<evidence type="ECO:0000313" key="5">
    <source>
        <dbReference type="EMBL" id="KAF7330229.1"/>
    </source>
</evidence>
<evidence type="ECO:0000256" key="3">
    <source>
        <dbReference type="SAM" id="Phobius"/>
    </source>
</evidence>
<dbReference type="OrthoDB" id="202234at2759"/>
<keyword evidence="3" id="KW-0812">Transmembrane</keyword>
<name>A0A8H6WXB3_9AGAR</name>
<dbReference type="PANTHER" id="PTHR10434:SF11">
    <property type="entry name" value="1-ACYL-SN-GLYCEROL-3-PHOSPHATE ACYLTRANSFERASE"/>
    <property type="match status" value="1"/>
</dbReference>
<dbReference type="SUPFAM" id="SSF69593">
    <property type="entry name" value="Glycerol-3-phosphate (1)-acyltransferase"/>
    <property type="match status" value="1"/>
</dbReference>
<comment type="caution">
    <text evidence="5">The sequence shown here is derived from an EMBL/GenBank/DDBJ whole genome shotgun (WGS) entry which is preliminary data.</text>
</comment>
<evidence type="ECO:0000259" key="4">
    <source>
        <dbReference type="SMART" id="SM00563"/>
    </source>
</evidence>
<reference evidence="5" key="1">
    <citation type="submission" date="2020-05" db="EMBL/GenBank/DDBJ databases">
        <title>Mycena genomes resolve the evolution of fungal bioluminescence.</title>
        <authorList>
            <person name="Tsai I.J."/>
        </authorList>
    </citation>
    <scope>NUCLEOTIDE SEQUENCE</scope>
    <source>
        <strain evidence="5">CCC161011</strain>
    </source>
</reference>
<dbReference type="PANTHER" id="PTHR10434">
    <property type="entry name" value="1-ACYL-SN-GLYCEROL-3-PHOSPHATE ACYLTRANSFERASE"/>
    <property type="match status" value="1"/>
</dbReference>
<dbReference type="Proteomes" id="UP000620124">
    <property type="component" value="Unassembled WGS sequence"/>
</dbReference>
<keyword evidence="3" id="KW-0472">Membrane</keyword>
<evidence type="ECO:0000256" key="1">
    <source>
        <dbReference type="ARBA" id="ARBA00022679"/>
    </source>
</evidence>
<proteinExistence type="predicted"/>
<evidence type="ECO:0000256" key="2">
    <source>
        <dbReference type="ARBA" id="ARBA00023315"/>
    </source>
</evidence>
<dbReference type="EMBL" id="JACAZI010000033">
    <property type="protein sequence ID" value="KAF7330229.1"/>
    <property type="molecule type" value="Genomic_DNA"/>
</dbReference>
<protein>
    <submittedName>
        <fullName evidence="5">1-acyl-sn-glycerol-3-phosphate acyltransferase</fullName>
    </submittedName>
</protein>
<dbReference type="GO" id="GO:0005783">
    <property type="term" value="C:endoplasmic reticulum"/>
    <property type="evidence" value="ECO:0007669"/>
    <property type="project" value="TreeGrafter"/>
</dbReference>
<feature type="domain" description="Phospholipid/glycerol acyltransferase" evidence="4">
    <location>
        <begin position="103"/>
        <end position="240"/>
    </location>
</feature>
<feature type="transmembrane region" description="Helical" evidence="3">
    <location>
        <begin position="42"/>
        <end position="64"/>
    </location>
</feature>
<keyword evidence="3" id="KW-1133">Transmembrane helix</keyword>
<dbReference type="CDD" id="cd07989">
    <property type="entry name" value="LPLAT_AGPAT-like"/>
    <property type="match status" value="1"/>
</dbReference>